<keyword evidence="4 9" id="KW-0812">Transmembrane</keyword>
<evidence type="ECO:0000256" key="1">
    <source>
        <dbReference type="ARBA" id="ARBA00004323"/>
    </source>
</evidence>
<proteinExistence type="inferred from homology"/>
<evidence type="ECO:0000313" key="11">
    <source>
        <dbReference type="Proteomes" id="UP000005408"/>
    </source>
</evidence>
<dbReference type="SUPFAM" id="SSF52540">
    <property type="entry name" value="P-loop containing nucleoside triphosphate hydrolases"/>
    <property type="match status" value="1"/>
</dbReference>
<evidence type="ECO:0000256" key="9">
    <source>
        <dbReference type="RuleBase" id="RU364020"/>
    </source>
</evidence>
<dbReference type="GO" id="GO:0008146">
    <property type="term" value="F:sulfotransferase activity"/>
    <property type="evidence" value="ECO:0007669"/>
    <property type="project" value="InterPro"/>
</dbReference>
<keyword evidence="7 9" id="KW-0472">Membrane</keyword>
<keyword evidence="5 9" id="KW-1133">Transmembrane helix</keyword>
<evidence type="ECO:0000256" key="2">
    <source>
        <dbReference type="ARBA" id="ARBA00006339"/>
    </source>
</evidence>
<organism evidence="10 11">
    <name type="scientific">Magallana gigas</name>
    <name type="common">Pacific oyster</name>
    <name type="synonym">Crassostrea gigas</name>
    <dbReference type="NCBI Taxonomy" id="29159"/>
    <lineage>
        <taxon>Eukaryota</taxon>
        <taxon>Metazoa</taxon>
        <taxon>Spiralia</taxon>
        <taxon>Lophotrochozoa</taxon>
        <taxon>Mollusca</taxon>
        <taxon>Bivalvia</taxon>
        <taxon>Autobranchia</taxon>
        <taxon>Pteriomorphia</taxon>
        <taxon>Ostreida</taxon>
        <taxon>Ostreoidea</taxon>
        <taxon>Ostreidae</taxon>
        <taxon>Magallana</taxon>
    </lineage>
</organism>
<feature type="transmembrane region" description="Helical" evidence="9">
    <location>
        <begin position="7"/>
        <end position="27"/>
    </location>
</feature>
<comment type="subcellular location">
    <subcellularLocation>
        <location evidence="1 9">Golgi apparatus membrane</location>
        <topology evidence="1 9">Single-pass type II membrane protein</topology>
    </subcellularLocation>
</comment>
<dbReference type="OMA" id="PHWQPIS"/>
<evidence type="ECO:0000256" key="3">
    <source>
        <dbReference type="ARBA" id="ARBA00022679"/>
    </source>
</evidence>
<keyword evidence="9" id="KW-0119">Carbohydrate metabolism</keyword>
<accession>A0A8W8KQI3</accession>
<dbReference type="Proteomes" id="UP000005408">
    <property type="component" value="Unassembled WGS sequence"/>
</dbReference>
<sequence length="387" mass="45774">MSHLQRVFKIVVTFLAVYIVFDIYIRIHYLSLPDIHKETLRNTNTVRAETCIVQKYITTIWERNSRLRQKCKITKQVLTPTNVTFYNWKNLNYCKVPKCGSTFWMQVFLALNDVENIKDVFGKRRSLYHNNALNKKSTMDHFSGSDVIFHVTRNPYSRLYSAYVDKIYLPGFWGVASEINKRNGKACSQSPSFEEFLKFIMKENYQDPHWQPISEICGSCNVPYNVVSKQETFNNDVQFILDHLSISRRLKKEFLTNLKKKHTENSIKEITKVMIGYAKEAPCLTFIQFCQRLWKSFKIQGYISNLLSFPLKKFRTLNFTNTTAIVKIYIKGTKKIHMTSMMKRHQRQHYLAKAYKGISHKAIKDLKRMYKADFDLYGYSYELPKEH</sequence>
<name>A0A8W8KQI3_MAGGI</name>
<dbReference type="EC" id="2.8.2.-" evidence="9"/>
<dbReference type="InterPro" id="IPR018011">
    <property type="entry name" value="Carb_sulfotrans_8-10"/>
</dbReference>
<keyword evidence="6 9" id="KW-0333">Golgi apparatus</keyword>
<dbReference type="PANTHER" id="PTHR12137">
    <property type="entry name" value="CARBOHYDRATE SULFOTRANSFERASE"/>
    <property type="match status" value="1"/>
</dbReference>
<dbReference type="AlphaFoldDB" id="A0A8W8KQI3"/>
<keyword evidence="9" id="KW-0735">Signal-anchor</keyword>
<dbReference type="GO" id="GO:0016051">
    <property type="term" value="P:carbohydrate biosynthetic process"/>
    <property type="evidence" value="ECO:0007669"/>
    <property type="project" value="InterPro"/>
</dbReference>
<evidence type="ECO:0000256" key="5">
    <source>
        <dbReference type="ARBA" id="ARBA00022989"/>
    </source>
</evidence>
<dbReference type="OrthoDB" id="6380564at2759"/>
<dbReference type="PANTHER" id="PTHR12137:SF54">
    <property type="entry name" value="CARBOHYDRATE SULFOTRANSFERASE"/>
    <property type="match status" value="1"/>
</dbReference>
<dbReference type="Pfam" id="PF03567">
    <property type="entry name" value="Sulfotransfer_2"/>
    <property type="match status" value="1"/>
</dbReference>
<keyword evidence="11" id="KW-1185">Reference proteome</keyword>
<keyword evidence="8 9" id="KW-0325">Glycoprotein</keyword>
<dbReference type="InterPro" id="IPR027417">
    <property type="entry name" value="P-loop_NTPase"/>
</dbReference>
<reference evidence="10" key="1">
    <citation type="submission" date="2022-08" db="UniProtKB">
        <authorList>
            <consortium name="EnsemblMetazoa"/>
        </authorList>
    </citation>
    <scope>IDENTIFICATION</scope>
    <source>
        <strain evidence="10">05x7-T-G4-1.051#20</strain>
    </source>
</reference>
<dbReference type="EnsemblMetazoa" id="G24886.1">
    <property type="protein sequence ID" value="G24886.1:cds"/>
    <property type="gene ID" value="G24886"/>
</dbReference>
<evidence type="ECO:0000256" key="7">
    <source>
        <dbReference type="ARBA" id="ARBA00023136"/>
    </source>
</evidence>
<dbReference type="GO" id="GO:0000139">
    <property type="term" value="C:Golgi membrane"/>
    <property type="evidence" value="ECO:0007669"/>
    <property type="project" value="UniProtKB-SubCell"/>
</dbReference>
<keyword evidence="3 9" id="KW-0808">Transferase</keyword>
<evidence type="ECO:0000313" key="10">
    <source>
        <dbReference type="EnsemblMetazoa" id="G24886.1:cds"/>
    </source>
</evidence>
<evidence type="ECO:0000256" key="8">
    <source>
        <dbReference type="ARBA" id="ARBA00023180"/>
    </source>
</evidence>
<protein>
    <recommendedName>
        <fullName evidence="9">Carbohydrate sulfotransferase</fullName>
        <ecNumber evidence="9">2.8.2.-</ecNumber>
    </recommendedName>
</protein>
<evidence type="ECO:0000256" key="4">
    <source>
        <dbReference type="ARBA" id="ARBA00022692"/>
    </source>
</evidence>
<evidence type="ECO:0000256" key="6">
    <source>
        <dbReference type="ARBA" id="ARBA00023034"/>
    </source>
</evidence>
<comment type="similarity">
    <text evidence="2 9">Belongs to the sulfotransferase 2 family.</text>
</comment>
<dbReference type="InterPro" id="IPR005331">
    <property type="entry name" value="Sulfotransferase"/>
</dbReference>